<reference evidence="1 2" key="1">
    <citation type="submission" date="2019-07" db="EMBL/GenBank/DDBJ databases">
        <title>The First High-Quality Draft Genome Sequence of the Causal Agent of the Current Panama Disease Epidemic.</title>
        <authorList>
            <person name="Warmington R.J."/>
            <person name="Kay W."/>
            <person name="Jeffries A."/>
            <person name="Bebber D."/>
            <person name="Moore K."/>
            <person name="Studholme D.J."/>
        </authorList>
    </citation>
    <scope>NUCLEOTIDE SEQUENCE [LARGE SCALE GENOMIC DNA]</scope>
    <source>
        <strain evidence="1 2">TR4</strain>
    </source>
</reference>
<organism evidence="1 2">
    <name type="scientific">Fusarium oxysporum f. sp. cubense</name>
    <dbReference type="NCBI Taxonomy" id="61366"/>
    <lineage>
        <taxon>Eukaryota</taxon>
        <taxon>Fungi</taxon>
        <taxon>Dikarya</taxon>
        <taxon>Ascomycota</taxon>
        <taxon>Pezizomycotina</taxon>
        <taxon>Sordariomycetes</taxon>
        <taxon>Hypocreomycetidae</taxon>
        <taxon>Hypocreales</taxon>
        <taxon>Nectriaceae</taxon>
        <taxon>Fusarium</taxon>
        <taxon>Fusarium oxysporum species complex</taxon>
    </lineage>
</organism>
<sequence length="68" mass="7745">MCHFENRITKCELCRHEIDAESPKINCNDVLNGRPCKGVKKERVTDIKYVDRENCSKCPPPEADQPAA</sequence>
<proteinExistence type="predicted"/>
<evidence type="ECO:0000313" key="2">
    <source>
        <dbReference type="Proteomes" id="UP000321331"/>
    </source>
</evidence>
<protein>
    <submittedName>
        <fullName evidence="1">Uncharacterized protein</fullName>
    </submittedName>
</protein>
<evidence type="ECO:0000313" key="1">
    <source>
        <dbReference type="EMBL" id="TXB97544.1"/>
    </source>
</evidence>
<dbReference type="Proteomes" id="UP000321331">
    <property type="component" value="Unassembled WGS sequence"/>
</dbReference>
<comment type="caution">
    <text evidence="1">The sequence shown here is derived from an EMBL/GenBank/DDBJ whole genome shotgun (WGS) entry which is preliminary data.</text>
</comment>
<accession>A0A5C6SFL5</accession>
<dbReference type="EMBL" id="VMNF01000014">
    <property type="protein sequence ID" value="TXB97544.1"/>
    <property type="molecule type" value="Genomic_DNA"/>
</dbReference>
<gene>
    <name evidence="1" type="ORF">FocTR4_00011071</name>
</gene>
<dbReference type="AlphaFoldDB" id="A0A5C6SFL5"/>
<name>A0A5C6SFL5_FUSOC</name>